<evidence type="ECO:0000256" key="8">
    <source>
        <dbReference type="ARBA" id="ARBA00023125"/>
    </source>
</evidence>
<dbReference type="STRING" id="158441.A0A226F163"/>
<dbReference type="AlphaFoldDB" id="A0A226F163"/>
<dbReference type="Pfam" id="PF17207">
    <property type="entry name" value="MCM_OB"/>
    <property type="match status" value="1"/>
</dbReference>
<feature type="compositionally biased region" description="Low complexity" evidence="12">
    <location>
        <begin position="1"/>
        <end position="56"/>
    </location>
</feature>
<reference evidence="14 15" key="1">
    <citation type="submission" date="2015-12" db="EMBL/GenBank/DDBJ databases">
        <title>The genome of Folsomia candida.</title>
        <authorList>
            <person name="Faddeeva A."/>
            <person name="Derks M.F."/>
            <person name="Anvar Y."/>
            <person name="Smit S."/>
            <person name="Van Straalen N."/>
            <person name="Roelofs D."/>
        </authorList>
    </citation>
    <scope>NUCLEOTIDE SEQUENCE [LARGE SCALE GENOMIC DNA]</scope>
    <source>
        <strain evidence="14 15">VU population</strain>
        <tissue evidence="14">Whole body</tissue>
    </source>
</reference>
<proteinExistence type="inferred from homology"/>
<dbReference type="SUPFAM" id="SSF52540">
    <property type="entry name" value="P-loop containing nucleoside triphosphate hydrolases"/>
    <property type="match status" value="1"/>
</dbReference>
<dbReference type="PRINTS" id="PR01660">
    <property type="entry name" value="MCMPROTEIN4"/>
</dbReference>
<dbReference type="GO" id="GO:0005634">
    <property type="term" value="C:nucleus"/>
    <property type="evidence" value="ECO:0007669"/>
    <property type="project" value="UniProtKB-SubCell"/>
</dbReference>
<dbReference type="InterPro" id="IPR003593">
    <property type="entry name" value="AAA+_ATPase"/>
</dbReference>
<dbReference type="PANTHER" id="PTHR11630:SF66">
    <property type="entry name" value="DNA REPLICATION LICENSING FACTOR MCM4"/>
    <property type="match status" value="1"/>
</dbReference>
<comment type="catalytic activity">
    <reaction evidence="11">
        <text>ATP + H2O = ADP + phosphate + H(+)</text>
        <dbReference type="Rhea" id="RHEA:13065"/>
        <dbReference type="ChEBI" id="CHEBI:15377"/>
        <dbReference type="ChEBI" id="CHEBI:15378"/>
        <dbReference type="ChEBI" id="CHEBI:30616"/>
        <dbReference type="ChEBI" id="CHEBI:43474"/>
        <dbReference type="ChEBI" id="CHEBI:456216"/>
        <dbReference type="EC" id="3.6.4.12"/>
    </reaction>
</comment>
<keyword evidence="5 11" id="KW-0378">Hydrolase</keyword>
<keyword evidence="4 10" id="KW-0547">Nucleotide-binding</keyword>
<evidence type="ECO:0000256" key="11">
    <source>
        <dbReference type="RuleBase" id="RU368062"/>
    </source>
</evidence>
<dbReference type="GO" id="GO:1902975">
    <property type="term" value="P:mitotic DNA replication initiation"/>
    <property type="evidence" value="ECO:0007669"/>
    <property type="project" value="TreeGrafter"/>
</dbReference>
<sequence>MSDNGTPSRRSTRSSASVAASVAGSSPLAPSSVGSRRAAPSSPASSLGLQSLNSGSAVRVNGTPRARGGSDILNSPLNYGTPTSISTPRTSGIATATPLRHRNDINADRNVRHINIPPGENQDGPHLLIWGTNVSATAFKEKFQRFVQEYKEDVVEEDDFETLEEITSNKPFYMRKLEEINLLEEPFLNLNCAHLQKFDEDLYRQLICYPQEVVPTMDAAVNEIFFTEYPNTKLVHQIHVRPYNADKSKTMRLLDPEEIDQLVTISGLVIRTSNLMPEMREGYFKCSVCEHGAKAEIDRGKILEPVLCPNCNTNFSFTLIHNRSTFADKQLIRLQEDLEDTPVGETPYMATLFAHGEMVNMVQPGDRITVTGIYRAAPFRLNPRLRTVRAVYKTYIDVVHYRKIDIKRLRDDRDGKGLHISPERIEFIQELSKKEDIYERLARAIAPSIYEHEDVKKGILLQLFGGTNKEFENTGRGRFRAEVNILLCGDPGTSKSQLLKYVFDLVPRSQYTSGKGSSAVGLTAYVTKDPETKQMVLQTGALVLADNGVCCIDEFDKMNESTRSVLHEVMEQQTLSIAKAGIICQLNARTSVLAAANPLESQWNQKKTIIENVHLPHTLLSRFDLIFLLLDPQKDSYDRRLARHMISLYFRSPEEEDADLLDMSVLRDYIAYAKEFIQPKLGDEASQRLIQAYVDMRKVGQGLGRISAYPRQLESLIRLSEAHAKIRLSNLVEVADVEEAWRLHKEAMKQAATDPATGKIDVSILTTGESASGRKRKQDIAEAVKSLLRKKGKVASINYLKLFNEVKESSTLMITKETFEDIIKELQDEGILVMQGRTTIRLCNA</sequence>
<dbReference type="GO" id="GO:0006271">
    <property type="term" value="P:DNA strand elongation involved in DNA replication"/>
    <property type="evidence" value="ECO:0007669"/>
    <property type="project" value="TreeGrafter"/>
</dbReference>
<dbReference type="OrthoDB" id="10251574at2759"/>
<dbReference type="InterPro" id="IPR027925">
    <property type="entry name" value="MCM_N"/>
</dbReference>
<dbReference type="GO" id="GO:0016887">
    <property type="term" value="F:ATP hydrolysis activity"/>
    <property type="evidence" value="ECO:0007669"/>
    <property type="project" value="RHEA"/>
</dbReference>
<evidence type="ECO:0000313" key="15">
    <source>
        <dbReference type="Proteomes" id="UP000198287"/>
    </source>
</evidence>
<dbReference type="GO" id="GO:0017116">
    <property type="term" value="F:single-stranded DNA helicase activity"/>
    <property type="evidence" value="ECO:0007669"/>
    <property type="project" value="TreeGrafter"/>
</dbReference>
<evidence type="ECO:0000256" key="6">
    <source>
        <dbReference type="ARBA" id="ARBA00022806"/>
    </source>
</evidence>
<evidence type="ECO:0000256" key="9">
    <source>
        <dbReference type="ARBA" id="ARBA00023242"/>
    </source>
</evidence>
<comment type="caution">
    <text evidence="14">The sequence shown here is derived from an EMBL/GenBank/DDBJ whole genome shotgun (WGS) entry which is preliminary data.</text>
</comment>
<dbReference type="InterPro" id="IPR041562">
    <property type="entry name" value="MCM_lid"/>
</dbReference>
<dbReference type="InterPro" id="IPR008047">
    <property type="entry name" value="MCM_4"/>
</dbReference>
<keyword evidence="15" id="KW-1185">Reference proteome</keyword>
<name>A0A226F163_FOLCA</name>
<protein>
    <recommendedName>
        <fullName evidence="11">DNA replication licensing factor MCM4</fullName>
        <ecNumber evidence="11">3.6.4.12</ecNumber>
    </recommendedName>
</protein>
<feature type="region of interest" description="Disordered" evidence="12">
    <location>
        <begin position="1"/>
        <end position="91"/>
    </location>
</feature>
<dbReference type="InterPro" id="IPR001208">
    <property type="entry name" value="MCM_dom"/>
</dbReference>
<gene>
    <name evidence="14" type="ORF">Fcan01_03659</name>
</gene>
<dbReference type="OMA" id="AFFKCNV"/>
<organism evidence="14 15">
    <name type="scientific">Folsomia candida</name>
    <name type="common">Springtail</name>
    <dbReference type="NCBI Taxonomy" id="158441"/>
    <lineage>
        <taxon>Eukaryota</taxon>
        <taxon>Metazoa</taxon>
        <taxon>Ecdysozoa</taxon>
        <taxon>Arthropoda</taxon>
        <taxon>Hexapoda</taxon>
        <taxon>Collembola</taxon>
        <taxon>Entomobryomorpha</taxon>
        <taxon>Isotomoidea</taxon>
        <taxon>Isotomidae</taxon>
        <taxon>Proisotominae</taxon>
        <taxon>Folsomia</taxon>
    </lineage>
</organism>
<dbReference type="Pfam" id="PF14551">
    <property type="entry name" value="MCM_N"/>
    <property type="match status" value="1"/>
</dbReference>
<keyword evidence="8 10" id="KW-0238">DNA-binding</keyword>
<evidence type="ECO:0000256" key="1">
    <source>
        <dbReference type="ARBA" id="ARBA00004123"/>
    </source>
</evidence>
<dbReference type="EC" id="3.6.4.12" evidence="11"/>
<dbReference type="InterPro" id="IPR036388">
    <property type="entry name" value="WH-like_DNA-bd_sf"/>
</dbReference>
<keyword evidence="6 11" id="KW-0347">Helicase</keyword>
<evidence type="ECO:0000256" key="5">
    <source>
        <dbReference type="ARBA" id="ARBA00022801"/>
    </source>
</evidence>
<evidence type="ECO:0000256" key="10">
    <source>
        <dbReference type="RuleBase" id="RU004070"/>
    </source>
</evidence>
<comment type="subcellular location">
    <subcellularLocation>
        <location evidence="1">Nucleus</location>
    </subcellularLocation>
</comment>
<dbReference type="PROSITE" id="PS00847">
    <property type="entry name" value="MCM_1"/>
    <property type="match status" value="1"/>
</dbReference>
<dbReference type="Proteomes" id="UP000198287">
    <property type="component" value="Unassembled WGS sequence"/>
</dbReference>
<comment type="subunit">
    <text evidence="11">Component of the MCM2-7 complex.</text>
</comment>
<feature type="domain" description="MCM C-terminal AAA(+) ATPase" evidence="13">
    <location>
        <begin position="437"/>
        <end position="645"/>
    </location>
</feature>
<dbReference type="InterPro" id="IPR033762">
    <property type="entry name" value="MCM_OB"/>
</dbReference>
<dbReference type="Gene3D" id="2.40.50.140">
    <property type="entry name" value="Nucleic acid-binding proteins"/>
    <property type="match status" value="1"/>
</dbReference>
<comment type="function">
    <text evidence="11">Acts as component of the MCM2-7 complex (MCM complex) which is the replicative helicase essential for 'once per cell cycle' DNA replication initiation and elongation in eukaryotic cells. The active ATPase sites in the MCM2-7 ring are formed through the interaction surfaces of two neighboring subunits such that a critical structure of a conserved arginine finger motif is provided in trans relative to the ATP-binding site of the Walker A box of the adjacent subunit. The six ATPase active sites, however, are likely to contribute differentially to the complex helicase activity.</text>
</comment>
<dbReference type="Gene3D" id="2.20.28.10">
    <property type="match status" value="1"/>
</dbReference>
<dbReference type="PROSITE" id="PS50051">
    <property type="entry name" value="MCM_2"/>
    <property type="match status" value="1"/>
</dbReference>
<dbReference type="GO" id="GO:0000727">
    <property type="term" value="P:double-strand break repair via break-induced replication"/>
    <property type="evidence" value="ECO:0007669"/>
    <property type="project" value="TreeGrafter"/>
</dbReference>
<evidence type="ECO:0000256" key="2">
    <source>
        <dbReference type="ARBA" id="ARBA00008010"/>
    </source>
</evidence>
<dbReference type="Pfam" id="PF17855">
    <property type="entry name" value="MCM_lid"/>
    <property type="match status" value="1"/>
</dbReference>
<dbReference type="CDD" id="cd17755">
    <property type="entry name" value="MCM4"/>
    <property type="match status" value="1"/>
</dbReference>
<dbReference type="GO" id="GO:0003697">
    <property type="term" value="F:single-stranded DNA binding"/>
    <property type="evidence" value="ECO:0007669"/>
    <property type="project" value="TreeGrafter"/>
</dbReference>
<dbReference type="SMART" id="SM00382">
    <property type="entry name" value="AAA"/>
    <property type="match status" value="1"/>
</dbReference>
<feature type="compositionally biased region" description="Polar residues" evidence="12">
    <location>
        <begin position="72"/>
        <end position="91"/>
    </location>
</feature>
<comment type="similarity">
    <text evidence="2 10">Belongs to the MCM family.</text>
</comment>
<dbReference type="InterPro" id="IPR018525">
    <property type="entry name" value="MCM_CS"/>
</dbReference>
<evidence type="ECO:0000313" key="14">
    <source>
        <dbReference type="EMBL" id="OXA63110.1"/>
    </source>
</evidence>
<dbReference type="SMART" id="SM00350">
    <property type="entry name" value="MCM"/>
    <property type="match status" value="1"/>
</dbReference>
<dbReference type="Gene3D" id="3.40.50.300">
    <property type="entry name" value="P-loop containing nucleotide triphosphate hydrolases"/>
    <property type="match status" value="1"/>
</dbReference>
<dbReference type="GO" id="GO:0042555">
    <property type="term" value="C:MCM complex"/>
    <property type="evidence" value="ECO:0007669"/>
    <property type="project" value="UniProtKB-UniRule"/>
</dbReference>
<evidence type="ECO:0000256" key="7">
    <source>
        <dbReference type="ARBA" id="ARBA00022840"/>
    </source>
</evidence>
<keyword evidence="7 10" id="KW-0067">ATP-binding</keyword>
<dbReference type="Pfam" id="PF21128">
    <property type="entry name" value="WHD_MCM4"/>
    <property type="match status" value="1"/>
</dbReference>
<keyword evidence="3 11" id="KW-0235">DNA replication</keyword>
<dbReference type="GO" id="GO:0005524">
    <property type="term" value="F:ATP binding"/>
    <property type="evidence" value="ECO:0007669"/>
    <property type="project" value="UniProtKB-UniRule"/>
</dbReference>
<dbReference type="InterPro" id="IPR031327">
    <property type="entry name" value="MCM"/>
</dbReference>
<dbReference type="Gene3D" id="3.30.1640.10">
    <property type="entry name" value="mini-chromosome maintenance (MCM) complex, chain A, domain 1"/>
    <property type="match status" value="1"/>
</dbReference>
<dbReference type="Gene3D" id="1.10.10.10">
    <property type="entry name" value="Winged helix-like DNA-binding domain superfamily/Winged helix DNA-binding domain"/>
    <property type="match status" value="1"/>
</dbReference>
<evidence type="ECO:0000256" key="12">
    <source>
        <dbReference type="SAM" id="MobiDB-lite"/>
    </source>
</evidence>
<keyword evidence="9 11" id="KW-0539">Nucleus</keyword>
<evidence type="ECO:0000256" key="3">
    <source>
        <dbReference type="ARBA" id="ARBA00022705"/>
    </source>
</evidence>
<dbReference type="FunFam" id="3.30.1640.10:FF:000001">
    <property type="entry name" value="DNA helicase"/>
    <property type="match status" value="1"/>
</dbReference>
<dbReference type="SUPFAM" id="SSF50249">
    <property type="entry name" value="Nucleic acid-binding proteins"/>
    <property type="match status" value="1"/>
</dbReference>
<dbReference type="InterPro" id="IPR027417">
    <property type="entry name" value="P-loop_NTPase"/>
</dbReference>
<dbReference type="PRINTS" id="PR01657">
    <property type="entry name" value="MCMFAMILY"/>
</dbReference>
<evidence type="ECO:0000259" key="13">
    <source>
        <dbReference type="PROSITE" id="PS50051"/>
    </source>
</evidence>
<accession>A0A226F163</accession>
<dbReference type="FunFam" id="3.40.50.300:FF:000217">
    <property type="entry name" value="DNA helicase"/>
    <property type="match status" value="1"/>
</dbReference>
<dbReference type="InterPro" id="IPR012340">
    <property type="entry name" value="NA-bd_OB-fold"/>
</dbReference>
<dbReference type="FunFam" id="2.20.28.10:FF:000003">
    <property type="entry name" value="DNA helicase"/>
    <property type="match status" value="1"/>
</dbReference>
<dbReference type="EMBL" id="LNIX01000001">
    <property type="protein sequence ID" value="OXA63110.1"/>
    <property type="molecule type" value="Genomic_DNA"/>
</dbReference>
<evidence type="ECO:0000256" key="4">
    <source>
        <dbReference type="ARBA" id="ARBA00022741"/>
    </source>
</evidence>
<dbReference type="PANTHER" id="PTHR11630">
    <property type="entry name" value="DNA REPLICATION LICENSING FACTOR MCM FAMILY MEMBER"/>
    <property type="match status" value="1"/>
</dbReference>
<dbReference type="Pfam" id="PF00493">
    <property type="entry name" value="MCM"/>
    <property type="match status" value="1"/>
</dbReference>